<gene>
    <name evidence="2" type="ORF">ACHHYP_20339</name>
</gene>
<comment type="caution">
    <text evidence="2">The sequence shown here is derived from an EMBL/GenBank/DDBJ whole genome shotgun (WGS) entry which is preliminary data.</text>
</comment>
<evidence type="ECO:0000313" key="2">
    <source>
        <dbReference type="EMBL" id="OQR87971.1"/>
    </source>
</evidence>
<keyword evidence="3" id="KW-1185">Reference proteome</keyword>
<dbReference type="EMBL" id="JNBR01001416">
    <property type="protein sequence ID" value="OQR87971.1"/>
    <property type="molecule type" value="Genomic_DNA"/>
</dbReference>
<evidence type="ECO:0000256" key="1">
    <source>
        <dbReference type="SAM" id="MobiDB-lite"/>
    </source>
</evidence>
<name>A0A1V9YQJ5_ACHHY</name>
<dbReference type="AlphaFoldDB" id="A0A1V9YQJ5"/>
<dbReference type="Proteomes" id="UP000243579">
    <property type="component" value="Unassembled WGS sequence"/>
</dbReference>
<evidence type="ECO:0000313" key="3">
    <source>
        <dbReference type="Proteomes" id="UP000243579"/>
    </source>
</evidence>
<protein>
    <submittedName>
        <fullName evidence="2">Uncharacterized protein</fullName>
    </submittedName>
</protein>
<sequence length="174" mass="20144">MEEQDKLYKQQTEETRRRYSEQHGLDQRRSTFLAWKLERHNAVELRLKAQLQRQRVAVSVLLPQVQSLRLDLASLKQFAAGLAPVRAIPIAITQACNQMVRERDLVYGYCESLTIASQDKSAQLHQLHDDIAALQSHCLREQRDGAERRIAELVQSQYFSQPCATMYVKSHRVV</sequence>
<organism evidence="2 3">
    <name type="scientific">Achlya hypogyna</name>
    <name type="common">Oomycete</name>
    <name type="synonym">Protoachlya hypogyna</name>
    <dbReference type="NCBI Taxonomy" id="1202772"/>
    <lineage>
        <taxon>Eukaryota</taxon>
        <taxon>Sar</taxon>
        <taxon>Stramenopiles</taxon>
        <taxon>Oomycota</taxon>
        <taxon>Saprolegniomycetes</taxon>
        <taxon>Saprolegniales</taxon>
        <taxon>Achlyaceae</taxon>
        <taxon>Achlya</taxon>
    </lineage>
</organism>
<proteinExistence type="predicted"/>
<reference evidence="2 3" key="1">
    <citation type="journal article" date="2014" name="Genome Biol. Evol.">
        <title>The secreted proteins of Achlya hypogyna and Thraustotheca clavata identify the ancestral oomycete secretome and reveal gene acquisitions by horizontal gene transfer.</title>
        <authorList>
            <person name="Misner I."/>
            <person name="Blouin N."/>
            <person name="Leonard G."/>
            <person name="Richards T.A."/>
            <person name="Lane C.E."/>
        </authorList>
    </citation>
    <scope>NUCLEOTIDE SEQUENCE [LARGE SCALE GENOMIC DNA]</scope>
    <source>
        <strain evidence="2 3">ATCC 48635</strain>
    </source>
</reference>
<feature type="region of interest" description="Disordered" evidence="1">
    <location>
        <begin position="1"/>
        <end position="23"/>
    </location>
</feature>
<accession>A0A1V9YQJ5</accession>